<dbReference type="EMBL" id="DF841649">
    <property type="protein sequence ID" value="GAT45653.1"/>
    <property type="molecule type" value="Genomic_DNA"/>
</dbReference>
<reference evidence="2" key="1">
    <citation type="submission" date="2014-09" db="EMBL/GenBank/DDBJ databases">
        <title>Genome sequence of the luminous mushroom Mycena chlorophos for searching fungal bioluminescence genes.</title>
        <authorList>
            <person name="Tanaka Y."/>
            <person name="Kasuga D."/>
            <person name="Oba Y."/>
            <person name="Hase S."/>
            <person name="Sato K."/>
            <person name="Oba Y."/>
            <person name="Sakakibara Y."/>
        </authorList>
    </citation>
    <scope>NUCLEOTIDE SEQUENCE</scope>
</reference>
<evidence type="ECO:0000313" key="3">
    <source>
        <dbReference type="Proteomes" id="UP000815677"/>
    </source>
</evidence>
<evidence type="ECO:0000256" key="1">
    <source>
        <dbReference type="SAM" id="MobiDB-lite"/>
    </source>
</evidence>
<sequence length="815" mass="89962">MGERKSYKIILQPKPRPTLPDNKHLTLGAMRRAVPTKDLPKDYYWSAGKCVCPPRFVYGIPFPFVGTPGETVAKLEAMQANIPDAEFQQCEDGPAAAICQYLTACVDGELDEGYRVTMVDSPGRKVFMVFYFYTSYTPPQPCQPRWLDDLAEIATVLCRELGWENVPDAMWYIESDTVGLDDDQDYSVEACYSGEACYHDEACVSSGTNVRKQRVRDAFAGREGKSPHGATSEIPPVRLANGPKRLRSIHFLAQRDHRTNTGVAKQIQILVTRAWTTCLQLSSGAASTQPLEGSSCSPSTYAPADLPTRTHGVTGLRTGQPPADFCVTESSTKSMCLPKLSVSGADGVHPATRPSVAYRMSSSSNPAQAQGRELIPQLPAEQAAMRAATSLFILNRWAEWHTSWNVFHFEAPSIPEAGFRPERGKPVEVEDCETQPRSLDDALVASTPHRSGYSVHLVLLRRSSPSLAHPMLCARANAIHKTLLHQHIPSRRRCKPRSSHPATSPSSGGGYTPRFRSTEEPTTSRRGPQQYCVLSGARLLPRRHDRRRSMETWVAPFGFGLLSEMLPVGGEGRGWAVATRGASRMIGMRQGMHPATDIRDETLTAFRHRAWRIHRWLVGRFCSFCSQSQITSPCSRLGGSGDSPVDVVDSASGRGPTKQAPLSSVLLAASSAAPSCSPTGRLQAPNSPCPHTHWARVASIRNDQPSDGYYAALDIIGALDVEIPYTRGPRRHFRRGWQATAFRHRREQNIPQHVVRTGIQQLQGPSLPIPFFPHANHRRLTLAGVARRGHTSYSWTARMRDADGVFGRAQHTRQN</sequence>
<feature type="compositionally biased region" description="Basic residues" evidence="1">
    <location>
        <begin position="487"/>
        <end position="498"/>
    </location>
</feature>
<evidence type="ECO:0000313" key="2">
    <source>
        <dbReference type="EMBL" id="GAT45653.1"/>
    </source>
</evidence>
<dbReference type="Proteomes" id="UP000815677">
    <property type="component" value="Unassembled WGS sequence"/>
</dbReference>
<name>A0ABQ0L3A7_MYCCL</name>
<gene>
    <name evidence="2" type="ORF">MCHLO_03218</name>
</gene>
<accession>A0ABQ0L3A7</accession>
<protein>
    <submittedName>
        <fullName evidence="2">Uncharacterized protein</fullName>
    </submittedName>
</protein>
<keyword evidence="3" id="KW-1185">Reference proteome</keyword>
<feature type="region of interest" description="Disordered" evidence="1">
    <location>
        <begin position="487"/>
        <end position="528"/>
    </location>
</feature>
<organism evidence="2 3">
    <name type="scientific">Mycena chlorophos</name>
    <name type="common">Agaric fungus</name>
    <name type="synonym">Agaricus chlorophos</name>
    <dbReference type="NCBI Taxonomy" id="658473"/>
    <lineage>
        <taxon>Eukaryota</taxon>
        <taxon>Fungi</taxon>
        <taxon>Dikarya</taxon>
        <taxon>Basidiomycota</taxon>
        <taxon>Agaricomycotina</taxon>
        <taxon>Agaricomycetes</taxon>
        <taxon>Agaricomycetidae</taxon>
        <taxon>Agaricales</taxon>
        <taxon>Marasmiineae</taxon>
        <taxon>Mycenaceae</taxon>
        <taxon>Mycena</taxon>
    </lineage>
</organism>
<proteinExistence type="predicted"/>